<organism evidence="3 4">
    <name type="scientific">Shewanella eurypsychrophilus</name>
    <dbReference type="NCBI Taxonomy" id="2593656"/>
    <lineage>
        <taxon>Bacteria</taxon>
        <taxon>Pseudomonadati</taxon>
        <taxon>Pseudomonadota</taxon>
        <taxon>Gammaproteobacteria</taxon>
        <taxon>Alteromonadales</taxon>
        <taxon>Shewanellaceae</taxon>
        <taxon>Shewanella</taxon>
    </lineage>
</organism>
<gene>
    <name evidence="3" type="ORF">FM038_002940</name>
</gene>
<evidence type="ECO:0000313" key="4">
    <source>
        <dbReference type="Proteomes" id="UP000316416"/>
    </source>
</evidence>
<dbReference type="RefSeq" id="WP_142871878.1">
    <property type="nucleotide sequence ID" value="NZ_CP045503.2"/>
</dbReference>
<keyword evidence="1" id="KW-1133">Transmembrane helix</keyword>
<keyword evidence="4" id="KW-1185">Reference proteome</keyword>
<name>A0ABX6V1M7_9GAMM</name>
<dbReference type="InterPro" id="IPR045535">
    <property type="entry name" value="ThsA_Macro"/>
</dbReference>
<proteinExistence type="predicted"/>
<evidence type="ECO:0000313" key="3">
    <source>
        <dbReference type="EMBL" id="QPG56495.1"/>
    </source>
</evidence>
<feature type="transmembrane region" description="Helical" evidence="1">
    <location>
        <begin position="42"/>
        <end position="60"/>
    </location>
</feature>
<evidence type="ECO:0000256" key="1">
    <source>
        <dbReference type="SAM" id="Phobius"/>
    </source>
</evidence>
<protein>
    <recommendedName>
        <fullName evidence="2">Thoeris protein ThsA Macro domain-containing protein</fullName>
    </recommendedName>
</protein>
<dbReference type="Pfam" id="PF20016">
    <property type="entry name" value="ThsA_Macro"/>
    <property type="match status" value="1"/>
</dbReference>
<dbReference type="Proteomes" id="UP000316416">
    <property type="component" value="Chromosome"/>
</dbReference>
<sequence length="275" mass="31052">MPRVHLQSVKRNLIAVIAMLSSLITIYSFFSCPVPNEIKENPIFSLFSLFLLSIIFSLMLSKEKRKVRIKINNDTELEVSVGKLGACQNVVIPVNDYFDTRVDGHIVSPDSLHGQFIKHEFGNDTALLEQLIDEQLININYRVNDERSVNRKKSYPLGTTIKISHKKRDYYLVVLTQFDSDNKAGINSSDYQLVIAKLISFIATHSQGKRVSLPIIGGSSRTGLKALSKQQKLELIILSMMLSDSLSIDKGLDIVIPEADWKSISLNRLEYHMIS</sequence>
<dbReference type="PROSITE" id="PS51257">
    <property type="entry name" value="PROKAR_LIPOPROTEIN"/>
    <property type="match status" value="1"/>
</dbReference>
<reference evidence="3" key="1">
    <citation type="submission" date="2021-07" db="EMBL/GenBank/DDBJ databases">
        <title>Shewanella sp. YLB-07 whole genome sequence.</title>
        <authorList>
            <person name="Yu L."/>
        </authorList>
    </citation>
    <scope>NUCLEOTIDE SEQUENCE</scope>
    <source>
        <strain evidence="3">YLB-08</strain>
    </source>
</reference>
<dbReference type="EMBL" id="CP045503">
    <property type="protein sequence ID" value="QPG56495.1"/>
    <property type="molecule type" value="Genomic_DNA"/>
</dbReference>
<keyword evidence="1" id="KW-0812">Transmembrane</keyword>
<evidence type="ECO:0000259" key="2">
    <source>
        <dbReference type="Pfam" id="PF20016"/>
    </source>
</evidence>
<feature type="domain" description="Thoeris protein ThsA Macro" evidence="2">
    <location>
        <begin position="88"/>
        <end position="256"/>
    </location>
</feature>
<accession>A0ABX6V1M7</accession>
<keyword evidence="1" id="KW-0472">Membrane</keyword>
<feature type="transmembrane region" description="Helical" evidence="1">
    <location>
        <begin position="12"/>
        <end position="30"/>
    </location>
</feature>